<dbReference type="Proteomes" id="UP000248311">
    <property type="component" value="Unassembled WGS sequence"/>
</dbReference>
<dbReference type="AlphaFoldDB" id="A0A318SRE7"/>
<proteinExistence type="predicted"/>
<dbReference type="SUPFAM" id="SSF55729">
    <property type="entry name" value="Acyl-CoA N-acyltransferases (Nat)"/>
    <property type="match status" value="1"/>
</dbReference>
<keyword evidence="2" id="KW-0808">Transferase</keyword>
<dbReference type="PANTHER" id="PTHR43233">
    <property type="entry name" value="FAMILY N-ACETYLTRANSFERASE, PUTATIVE (AFU_ORTHOLOGUE AFUA_6G03350)-RELATED"/>
    <property type="match status" value="1"/>
</dbReference>
<dbReference type="Pfam" id="PF13508">
    <property type="entry name" value="Acetyltransf_7"/>
    <property type="match status" value="1"/>
</dbReference>
<dbReference type="InterPro" id="IPR053144">
    <property type="entry name" value="Acetyltransferase_Butenolide"/>
</dbReference>
<dbReference type="EMBL" id="QJTE01000002">
    <property type="protein sequence ID" value="PYE84243.1"/>
    <property type="molecule type" value="Genomic_DNA"/>
</dbReference>
<organism evidence="2 3">
    <name type="scientific">Pseudoroseicyclus aestuarii</name>
    <dbReference type="NCBI Taxonomy" id="1795041"/>
    <lineage>
        <taxon>Bacteria</taxon>
        <taxon>Pseudomonadati</taxon>
        <taxon>Pseudomonadota</taxon>
        <taxon>Alphaproteobacteria</taxon>
        <taxon>Rhodobacterales</taxon>
        <taxon>Paracoccaceae</taxon>
        <taxon>Pseudoroseicyclus</taxon>
    </lineage>
</organism>
<evidence type="ECO:0000259" key="1">
    <source>
        <dbReference type="PROSITE" id="PS51186"/>
    </source>
</evidence>
<gene>
    <name evidence="2" type="ORF">DFP88_10238</name>
</gene>
<sequence length="140" mass="15071">MTDYTLHLELPSVAEYRHLRQIAGMTPRSEAAARAGLPASACAVVIRHEGRAVGMARVAGDALAYTLADVAVDPDHQGRGLGKRMMAALMERLQQIAPAEAFVSLIADGDAQHLYAKYGFRDPAPASIGMEQWIGRKDAE</sequence>
<dbReference type="OrthoDB" id="9797456at2"/>
<keyword evidence="3" id="KW-1185">Reference proteome</keyword>
<dbReference type="RefSeq" id="WP_110813358.1">
    <property type="nucleotide sequence ID" value="NZ_QJTE01000002.1"/>
</dbReference>
<dbReference type="InterPro" id="IPR016181">
    <property type="entry name" value="Acyl_CoA_acyltransferase"/>
</dbReference>
<comment type="caution">
    <text evidence="2">The sequence shown here is derived from an EMBL/GenBank/DDBJ whole genome shotgun (WGS) entry which is preliminary data.</text>
</comment>
<reference evidence="2 3" key="1">
    <citation type="submission" date="2018-06" db="EMBL/GenBank/DDBJ databases">
        <title>Genomic Encyclopedia of Type Strains, Phase III (KMG-III): the genomes of soil and plant-associated and newly described type strains.</title>
        <authorList>
            <person name="Whitman W."/>
        </authorList>
    </citation>
    <scope>NUCLEOTIDE SEQUENCE [LARGE SCALE GENOMIC DNA]</scope>
    <source>
        <strain evidence="2 3">CECT 9025</strain>
    </source>
</reference>
<accession>A0A318SRE7</accession>
<dbReference type="PROSITE" id="PS51186">
    <property type="entry name" value="GNAT"/>
    <property type="match status" value="1"/>
</dbReference>
<dbReference type="Gene3D" id="3.40.630.30">
    <property type="match status" value="1"/>
</dbReference>
<protein>
    <submittedName>
        <fullName evidence="2">Acetyltransferase (GNAT) family protein</fullName>
    </submittedName>
</protein>
<dbReference type="PANTHER" id="PTHR43233:SF1">
    <property type="entry name" value="FAMILY N-ACETYLTRANSFERASE, PUTATIVE (AFU_ORTHOLOGUE AFUA_6G03350)-RELATED"/>
    <property type="match status" value="1"/>
</dbReference>
<evidence type="ECO:0000313" key="2">
    <source>
        <dbReference type="EMBL" id="PYE84243.1"/>
    </source>
</evidence>
<feature type="domain" description="N-acetyltransferase" evidence="1">
    <location>
        <begin position="6"/>
        <end position="140"/>
    </location>
</feature>
<dbReference type="CDD" id="cd04301">
    <property type="entry name" value="NAT_SF"/>
    <property type="match status" value="1"/>
</dbReference>
<dbReference type="InterPro" id="IPR000182">
    <property type="entry name" value="GNAT_dom"/>
</dbReference>
<dbReference type="GO" id="GO:0016747">
    <property type="term" value="F:acyltransferase activity, transferring groups other than amino-acyl groups"/>
    <property type="evidence" value="ECO:0007669"/>
    <property type="project" value="InterPro"/>
</dbReference>
<name>A0A318SRE7_9RHOB</name>
<evidence type="ECO:0000313" key="3">
    <source>
        <dbReference type="Proteomes" id="UP000248311"/>
    </source>
</evidence>